<dbReference type="Ensembl" id="ENSCMIT00000038710.1">
    <property type="protein sequence ID" value="ENSCMIP00000038160.1"/>
    <property type="gene ID" value="ENSCMIG00000016036.1"/>
</dbReference>
<gene>
    <name evidence="3" type="primary">rpp14</name>
</gene>
<dbReference type="Proteomes" id="UP000314986">
    <property type="component" value="Unassembled WGS sequence"/>
</dbReference>
<organism evidence="3 4">
    <name type="scientific">Callorhinchus milii</name>
    <name type="common">Ghost shark</name>
    <dbReference type="NCBI Taxonomy" id="7868"/>
    <lineage>
        <taxon>Eukaryota</taxon>
        <taxon>Metazoa</taxon>
        <taxon>Chordata</taxon>
        <taxon>Craniata</taxon>
        <taxon>Vertebrata</taxon>
        <taxon>Chondrichthyes</taxon>
        <taxon>Holocephali</taxon>
        <taxon>Chimaeriformes</taxon>
        <taxon>Callorhinchidae</taxon>
        <taxon>Callorhinchus</taxon>
    </lineage>
</organism>
<proteinExistence type="inferred from homology"/>
<evidence type="ECO:0000256" key="2">
    <source>
        <dbReference type="ARBA" id="ARBA00022694"/>
    </source>
</evidence>
<dbReference type="InterPro" id="IPR002759">
    <property type="entry name" value="Pop5/Rpp14/Rnp2-like"/>
</dbReference>
<reference evidence="4" key="2">
    <citation type="journal article" date="2007" name="PLoS Biol.">
        <title>Survey sequencing and comparative analysis of the elephant shark (Callorhinchus milii) genome.</title>
        <authorList>
            <person name="Venkatesh B."/>
            <person name="Kirkness E.F."/>
            <person name="Loh Y.H."/>
            <person name="Halpern A.L."/>
            <person name="Lee A.P."/>
            <person name="Johnson J."/>
            <person name="Dandona N."/>
            <person name="Viswanathan L.D."/>
            <person name="Tay A."/>
            <person name="Venter J.C."/>
            <person name="Strausberg R.L."/>
            <person name="Brenner S."/>
        </authorList>
    </citation>
    <scope>NUCLEOTIDE SEQUENCE [LARGE SCALE GENOMIC DNA]</scope>
</reference>
<name>A0A4W3K2K0_CALMI</name>
<comment type="similarity">
    <text evidence="1">Belongs to the eukaryotic/archaeal RNase P protein component 2 family.</text>
</comment>
<dbReference type="Gene3D" id="3.30.70.3250">
    <property type="entry name" value="Ribonuclease P, Pop5 subunit"/>
    <property type="match status" value="1"/>
</dbReference>
<sequence>MGQSISSLRKRTEFDETSVQLNAVQFKHLIVAALRDLHGEIGAALPVDVLTFEEEILSAILRVQNRGLVKLWSALTLLGCYQGQKCAFRVLQVSPFLLALSGDSRELLLTNVFDN</sequence>
<dbReference type="SUPFAM" id="SSF160350">
    <property type="entry name" value="Rnp2-like"/>
    <property type="match status" value="1"/>
</dbReference>
<keyword evidence="4" id="KW-1185">Reference proteome</keyword>
<protein>
    <submittedName>
        <fullName evidence="3">Ribonuclease P/MRP 14 subunit</fullName>
    </submittedName>
</protein>
<reference evidence="3" key="5">
    <citation type="submission" date="2025-09" db="UniProtKB">
        <authorList>
            <consortium name="Ensembl"/>
        </authorList>
    </citation>
    <scope>IDENTIFICATION</scope>
</reference>
<dbReference type="GeneTree" id="ENSGT00510000048121"/>
<evidence type="ECO:0000313" key="3">
    <source>
        <dbReference type="Ensembl" id="ENSCMIP00000038160.1"/>
    </source>
</evidence>
<reference evidence="4" key="1">
    <citation type="journal article" date="2006" name="Science">
        <title>Ancient noncoding elements conserved in the human genome.</title>
        <authorList>
            <person name="Venkatesh B."/>
            <person name="Kirkness E.F."/>
            <person name="Loh Y.H."/>
            <person name="Halpern A.L."/>
            <person name="Lee A.P."/>
            <person name="Johnson J."/>
            <person name="Dandona N."/>
            <person name="Viswanathan L.D."/>
            <person name="Tay A."/>
            <person name="Venter J.C."/>
            <person name="Strausberg R.L."/>
            <person name="Brenner S."/>
        </authorList>
    </citation>
    <scope>NUCLEOTIDE SEQUENCE [LARGE SCALE GENOMIC DNA]</scope>
</reference>
<dbReference type="InterPro" id="IPR038085">
    <property type="entry name" value="Rnp2-like_sf"/>
</dbReference>
<dbReference type="GO" id="GO:0030681">
    <property type="term" value="C:multimeric ribonuclease P complex"/>
    <property type="evidence" value="ECO:0007669"/>
    <property type="project" value="TreeGrafter"/>
</dbReference>
<keyword evidence="2" id="KW-0819">tRNA processing</keyword>
<reference evidence="3" key="4">
    <citation type="submission" date="2025-08" db="UniProtKB">
        <authorList>
            <consortium name="Ensembl"/>
        </authorList>
    </citation>
    <scope>IDENTIFICATION</scope>
</reference>
<dbReference type="GO" id="GO:0001682">
    <property type="term" value="P:tRNA 5'-leader removal"/>
    <property type="evidence" value="ECO:0007669"/>
    <property type="project" value="InterPro"/>
</dbReference>
<dbReference type="AlphaFoldDB" id="A0A4W3K2K0"/>
<dbReference type="PANTHER" id="PTHR15441">
    <property type="entry name" value="RIBONUCLEASE P PROTEIN SUBUNIT P14"/>
    <property type="match status" value="1"/>
</dbReference>
<evidence type="ECO:0000256" key="1">
    <source>
        <dbReference type="ARBA" id="ARBA00010800"/>
    </source>
</evidence>
<evidence type="ECO:0000313" key="4">
    <source>
        <dbReference type="Proteomes" id="UP000314986"/>
    </source>
</evidence>
<dbReference type="GO" id="GO:0005730">
    <property type="term" value="C:nucleolus"/>
    <property type="evidence" value="ECO:0007669"/>
    <property type="project" value="TreeGrafter"/>
</dbReference>
<dbReference type="Pfam" id="PF01900">
    <property type="entry name" value="RNase_P_Rpp14"/>
    <property type="match status" value="1"/>
</dbReference>
<dbReference type="GO" id="GO:0033204">
    <property type="term" value="F:ribonuclease P RNA binding"/>
    <property type="evidence" value="ECO:0007669"/>
    <property type="project" value="TreeGrafter"/>
</dbReference>
<accession>A0A4W3K2K0</accession>
<dbReference type="PANTHER" id="PTHR15441:SF1">
    <property type="entry name" value="RIBONUCLEASE P PROTEIN SUBUNIT P14"/>
    <property type="match status" value="1"/>
</dbReference>
<reference evidence="4" key="3">
    <citation type="journal article" date="2014" name="Nature">
        <title>Elephant shark genome provides unique insights into gnathostome evolution.</title>
        <authorList>
            <consortium name="International Elephant Shark Genome Sequencing Consortium"/>
            <person name="Venkatesh B."/>
            <person name="Lee A.P."/>
            <person name="Ravi V."/>
            <person name="Maurya A.K."/>
            <person name="Lian M.M."/>
            <person name="Swann J.B."/>
            <person name="Ohta Y."/>
            <person name="Flajnik M.F."/>
            <person name="Sutoh Y."/>
            <person name="Kasahara M."/>
            <person name="Hoon S."/>
            <person name="Gangu V."/>
            <person name="Roy S.W."/>
            <person name="Irimia M."/>
            <person name="Korzh V."/>
            <person name="Kondrychyn I."/>
            <person name="Lim Z.W."/>
            <person name="Tay B.H."/>
            <person name="Tohari S."/>
            <person name="Kong K.W."/>
            <person name="Ho S."/>
            <person name="Lorente-Galdos B."/>
            <person name="Quilez J."/>
            <person name="Marques-Bonet T."/>
            <person name="Raney B.J."/>
            <person name="Ingham P.W."/>
            <person name="Tay A."/>
            <person name="Hillier L.W."/>
            <person name="Minx P."/>
            <person name="Boehm T."/>
            <person name="Wilson R.K."/>
            <person name="Brenner S."/>
            <person name="Warren W.C."/>
        </authorList>
    </citation>
    <scope>NUCLEOTIDE SEQUENCE [LARGE SCALE GENOMIC DNA]</scope>
</reference>